<feature type="compositionally biased region" description="Low complexity" evidence="1">
    <location>
        <begin position="37"/>
        <end position="69"/>
    </location>
</feature>
<evidence type="ECO:0000256" key="2">
    <source>
        <dbReference type="SAM" id="SignalP"/>
    </source>
</evidence>
<name>A0A1H1S6F9_9ACTN</name>
<dbReference type="OrthoDB" id="3828375at2"/>
<reference evidence="3 4" key="1">
    <citation type="submission" date="2016-10" db="EMBL/GenBank/DDBJ databases">
        <authorList>
            <person name="de Groot N.N."/>
        </authorList>
    </citation>
    <scope>NUCLEOTIDE SEQUENCE [LARGE SCALE GENOMIC DNA]</scope>
    <source>
        <strain evidence="3 4">DSM 22024</strain>
    </source>
</reference>
<dbReference type="RefSeq" id="WP_092653724.1">
    <property type="nucleotide sequence ID" value="NZ_LT629732.1"/>
</dbReference>
<organism evidence="3 4">
    <name type="scientific">Actinopolymorpha singaporensis</name>
    <dbReference type="NCBI Taxonomy" id="117157"/>
    <lineage>
        <taxon>Bacteria</taxon>
        <taxon>Bacillati</taxon>
        <taxon>Actinomycetota</taxon>
        <taxon>Actinomycetes</taxon>
        <taxon>Propionibacteriales</taxon>
        <taxon>Actinopolymorphaceae</taxon>
        <taxon>Actinopolymorpha</taxon>
    </lineage>
</organism>
<evidence type="ECO:0000313" key="3">
    <source>
        <dbReference type="EMBL" id="SDS43564.1"/>
    </source>
</evidence>
<keyword evidence="2" id="KW-0732">Signal</keyword>
<gene>
    <name evidence="3" type="ORF">SAMN04489717_2686</name>
</gene>
<dbReference type="AlphaFoldDB" id="A0A1H1S6F9"/>
<feature type="signal peptide" evidence="2">
    <location>
        <begin position="1"/>
        <end position="24"/>
    </location>
</feature>
<evidence type="ECO:0000313" key="4">
    <source>
        <dbReference type="Proteomes" id="UP000198983"/>
    </source>
</evidence>
<sequence>MKLTHAVVAVLAAVVTGVGGGAGAAQIANAHDEAGVTSRTSTAKASTTRKPTAKKPTTTKPTTTKPTTKAARDALSEENVIRERLYYDVTGHSFTRVDPDPAEKLGPCTGDQTFADVLPSRGVTRIGSELVGEAGSGRRVVEQVAQTRTAREARATADEIVSLVDVCDGISGGDFGYGAAVTVESDANVTYFPAYDSDTAAGGYIVFSVGTRVGVVDVTDHVTPAEVDHLAKEAANIARD</sequence>
<evidence type="ECO:0000256" key="1">
    <source>
        <dbReference type="SAM" id="MobiDB-lite"/>
    </source>
</evidence>
<dbReference type="STRING" id="117157.SAMN04489717_2686"/>
<proteinExistence type="predicted"/>
<feature type="chain" id="PRO_5009259675" description="PknH-like extracellular domain-containing protein" evidence="2">
    <location>
        <begin position="25"/>
        <end position="240"/>
    </location>
</feature>
<feature type="region of interest" description="Disordered" evidence="1">
    <location>
        <begin position="32"/>
        <end position="74"/>
    </location>
</feature>
<keyword evidence="4" id="KW-1185">Reference proteome</keyword>
<accession>A0A1H1S6F9</accession>
<protein>
    <recommendedName>
        <fullName evidence="5">PknH-like extracellular domain-containing protein</fullName>
    </recommendedName>
</protein>
<dbReference type="EMBL" id="LT629732">
    <property type="protein sequence ID" value="SDS43564.1"/>
    <property type="molecule type" value="Genomic_DNA"/>
</dbReference>
<dbReference type="Proteomes" id="UP000198983">
    <property type="component" value="Chromosome I"/>
</dbReference>
<evidence type="ECO:0008006" key="5">
    <source>
        <dbReference type="Google" id="ProtNLM"/>
    </source>
</evidence>